<dbReference type="Pfam" id="PF25944">
    <property type="entry name" value="Beta-barrel_RND"/>
    <property type="match status" value="1"/>
</dbReference>
<feature type="compositionally biased region" description="Gly residues" evidence="5">
    <location>
        <begin position="370"/>
        <end position="382"/>
    </location>
</feature>
<dbReference type="InterPro" id="IPR058625">
    <property type="entry name" value="MdtA-like_BSH"/>
</dbReference>
<evidence type="ECO:0000313" key="11">
    <source>
        <dbReference type="Proteomes" id="UP000320359"/>
    </source>
</evidence>
<feature type="region of interest" description="Disordered" evidence="5">
    <location>
        <begin position="360"/>
        <end position="382"/>
    </location>
</feature>
<organism evidence="10 11">
    <name type="scientific">Aliidiomarina halalkaliphila</name>
    <dbReference type="NCBI Taxonomy" id="2593535"/>
    <lineage>
        <taxon>Bacteria</taxon>
        <taxon>Pseudomonadati</taxon>
        <taxon>Pseudomonadota</taxon>
        <taxon>Gammaproteobacteria</taxon>
        <taxon>Alteromonadales</taxon>
        <taxon>Idiomarinaceae</taxon>
        <taxon>Aliidiomarina</taxon>
    </lineage>
</organism>
<protein>
    <submittedName>
        <fullName evidence="10">Efflux RND transporter periplasmic adaptor subunit</fullName>
    </submittedName>
</protein>
<feature type="domain" description="Multidrug resistance protein MdtA-like C-terminal permuted SH3" evidence="9">
    <location>
        <begin position="306"/>
        <end position="366"/>
    </location>
</feature>
<feature type="transmembrane region" description="Helical" evidence="6">
    <location>
        <begin position="9"/>
        <end position="28"/>
    </location>
</feature>
<dbReference type="GO" id="GO:1990281">
    <property type="term" value="C:efflux pump complex"/>
    <property type="evidence" value="ECO:0007669"/>
    <property type="project" value="TreeGrafter"/>
</dbReference>
<evidence type="ECO:0000256" key="6">
    <source>
        <dbReference type="SAM" id="Phobius"/>
    </source>
</evidence>
<evidence type="ECO:0000256" key="3">
    <source>
        <dbReference type="ARBA" id="ARBA00022448"/>
    </source>
</evidence>
<evidence type="ECO:0000256" key="1">
    <source>
        <dbReference type="ARBA" id="ARBA00004236"/>
    </source>
</evidence>
<keyword evidence="6" id="KW-0812">Transmembrane</keyword>
<dbReference type="SUPFAM" id="SSF111369">
    <property type="entry name" value="HlyD-like secretion proteins"/>
    <property type="match status" value="1"/>
</dbReference>
<evidence type="ECO:0000313" key="10">
    <source>
        <dbReference type="EMBL" id="TRW50476.1"/>
    </source>
</evidence>
<evidence type="ECO:0000259" key="9">
    <source>
        <dbReference type="Pfam" id="PF25967"/>
    </source>
</evidence>
<dbReference type="PANTHER" id="PTHR30469">
    <property type="entry name" value="MULTIDRUG RESISTANCE PROTEIN MDTA"/>
    <property type="match status" value="1"/>
</dbReference>
<evidence type="ECO:0000256" key="5">
    <source>
        <dbReference type="SAM" id="MobiDB-lite"/>
    </source>
</evidence>
<dbReference type="InterPro" id="IPR058626">
    <property type="entry name" value="MdtA-like_b-barrel"/>
</dbReference>
<dbReference type="AlphaFoldDB" id="A0A552X645"/>
<keyword evidence="3" id="KW-0813">Transport</keyword>
<dbReference type="InterPro" id="IPR006143">
    <property type="entry name" value="RND_pump_MFP"/>
</dbReference>
<accession>A0A552X645</accession>
<dbReference type="PANTHER" id="PTHR30469:SF33">
    <property type="entry name" value="SLR1207 PROTEIN"/>
    <property type="match status" value="1"/>
</dbReference>
<dbReference type="Proteomes" id="UP000320359">
    <property type="component" value="Unassembled WGS sequence"/>
</dbReference>
<keyword evidence="11" id="KW-1185">Reference proteome</keyword>
<dbReference type="Gene3D" id="2.40.420.20">
    <property type="match status" value="1"/>
</dbReference>
<dbReference type="Gene3D" id="2.40.50.100">
    <property type="match status" value="2"/>
</dbReference>
<evidence type="ECO:0000256" key="4">
    <source>
        <dbReference type="SAM" id="Coils"/>
    </source>
</evidence>
<sequence>MAKGKSKAWLWLVILGLVGVAAVSWWVWPKDDGEPRYNTSTVETRTIEVVVTATGRLQPLDFVDVGAQVSGQLERIHVNIGDQVEAGQLLAEIDATVLEARLDGTRAQLKFQQGQLREREANRDIAEINLNRQQRLLADRATSEEMVQSAEATARAENARIDQIIAQIEQTESSLRAEEANLNYTRIFAPMSGTVVNIPARRGQTLNAAQTTPTILTIADLSVMSVEAQVSEADIGRLRDDMPVYFTTLGNRGQRWNSSLDLIEPTPTIENNVVLYNALFDVPNPEGRLLPQMTTQVFFVVDSAEDVLSVPFAAVRPSGRGQGTVDVLRADGQTESVTVRTGLTDRVYIEIRDGLSPGDHVVIPRQQAGGPNGAGSRGGRMF</sequence>
<keyword evidence="4" id="KW-0175">Coiled coil</keyword>
<proteinExistence type="inferred from homology"/>
<evidence type="ECO:0000259" key="7">
    <source>
        <dbReference type="Pfam" id="PF25917"/>
    </source>
</evidence>
<evidence type="ECO:0000259" key="8">
    <source>
        <dbReference type="Pfam" id="PF25944"/>
    </source>
</evidence>
<keyword evidence="6" id="KW-0472">Membrane</keyword>
<comment type="subcellular location">
    <subcellularLocation>
        <location evidence="1">Cell membrane</location>
    </subcellularLocation>
</comment>
<dbReference type="EMBL" id="VJWL01000001">
    <property type="protein sequence ID" value="TRW50476.1"/>
    <property type="molecule type" value="Genomic_DNA"/>
</dbReference>
<dbReference type="NCBIfam" id="TIGR01730">
    <property type="entry name" value="RND_mfp"/>
    <property type="match status" value="1"/>
</dbReference>
<evidence type="ECO:0000256" key="2">
    <source>
        <dbReference type="ARBA" id="ARBA00009477"/>
    </source>
</evidence>
<keyword evidence="6" id="KW-1133">Transmembrane helix</keyword>
<feature type="domain" description="Multidrug resistance protein MdtA-like beta-barrel" evidence="8">
    <location>
        <begin position="224"/>
        <end position="300"/>
    </location>
</feature>
<comment type="similarity">
    <text evidence="2">Belongs to the membrane fusion protein (MFP) (TC 8.A.1) family.</text>
</comment>
<dbReference type="RefSeq" id="WP_143235513.1">
    <property type="nucleotide sequence ID" value="NZ_VJWL01000001.1"/>
</dbReference>
<feature type="domain" description="Multidrug resistance protein MdtA-like barrel-sandwich hybrid" evidence="7">
    <location>
        <begin position="63"/>
        <end position="217"/>
    </location>
</feature>
<name>A0A552X645_9GAMM</name>
<feature type="coiled-coil region" evidence="4">
    <location>
        <begin position="116"/>
        <end position="181"/>
    </location>
</feature>
<comment type="caution">
    <text evidence="10">The sequence shown here is derived from an EMBL/GenBank/DDBJ whole genome shotgun (WGS) entry which is preliminary data.</text>
</comment>
<reference evidence="10 11" key="1">
    <citation type="submission" date="2019-07" db="EMBL/GenBank/DDBJ databases">
        <authorList>
            <person name="Yang M."/>
            <person name="Zhao D."/>
            <person name="Xiang H."/>
        </authorList>
    </citation>
    <scope>NUCLEOTIDE SEQUENCE [LARGE SCALE GENOMIC DNA]</scope>
    <source>
        <strain evidence="10 11">IM1326</strain>
    </source>
</reference>
<dbReference type="GO" id="GO:0015562">
    <property type="term" value="F:efflux transmembrane transporter activity"/>
    <property type="evidence" value="ECO:0007669"/>
    <property type="project" value="TreeGrafter"/>
</dbReference>
<dbReference type="OrthoDB" id="9791520at2"/>
<dbReference type="Pfam" id="PF25917">
    <property type="entry name" value="BSH_RND"/>
    <property type="match status" value="1"/>
</dbReference>
<dbReference type="InterPro" id="IPR058627">
    <property type="entry name" value="MdtA-like_C"/>
</dbReference>
<dbReference type="Pfam" id="PF25967">
    <property type="entry name" value="RND-MFP_C"/>
    <property type="match status" value="1"/>
</dbReference>
<dbReference type="Gene3D" id="2.40.30.170">
    <property type="match status" value="1"/>
</dbReference>
<gene>
    <name evidence="10" type="ORF">FM042_06530</name>
</gene>